<protein>
    <submittedName>
        <fullName evidence="2">Ketosteroid isomerase-related protein</fullName>
    </submittedName>
</protein>
<dbReference type="InterPro" id="IPR037401">
    <property type="entry name" value="SnoaL-like"/>
</dbReference>
<dbReference type="InterPro" id="IPR032710">
    <property type="entry name" value="NTF2-like_dom_sf"/>
</dbReference>
<name>A0A1C4X7Y7_9ACTN</name>
<reference evidence="3" key="1">
    <citation type="submission" date="2016-06" db="EMBL/GenBank/DDBJ databases">
        <authorList>
            <person name="Varghese N."/>
            <person name="Submissions Spin"/>
        </authorList>
    </citation>
    <scope>NUCLEOTIDE SEQUENCE [LARGE SCALE GENOMIC DNA]</scope>
    <source>
        <strain evidence="3">DSM 44100</strain>
    </source>
</reference>
<dbReference type="EMBL" id="FMCU01000004">
    <property type="protein sequence ID" value="SCF04623.1"/>
    <property type="molecule type" value="Genomic_DNA"/>
</dbReference>
<feature type="domain" description="SnoaL-like" evidence="1">
    <location>
        <begin position="26"/>
        <end position="133"/>
    </location>
</feature>
<sequence length="153" mass="16888">MVAMQRDGTDDQGTIVSNPSTVLFHRAMHLLLAKDMPGFIALFADDGVMEFPFAPAGQPSRVTGRAAVHDYLIDYPHILDVREITEVTVHETTDPAVLVAEFTASGVVVASDRPYRLRYIAVLTIRDGHIVHYRDYWNPQAAQDLLGGGLVRS</sequence>
<evidence type="ECO:0000313" key="3">
    <source>
        <dbReference type="Proteomes" id="UP000198797"/>
    </source>
</evidence>
<keyword evidence="3" id="KW-1185">Reference proteome</keyword>
<dbReference type="SUPFAM" id="SSF54427">
    <property type="entry name" value="NTF2-like"/>
    <property type="match status" value="1"/>
</dbReference>
<dbReference type="AlphaFoldDB" id="A0A1C4X7Y7"/>
<keyword evidence="2" id="KW-0413">Isomerase</keyword>
<organism evidence="2 3">
    <name type="scientific">Micromonospora matsumotoense</name>
    <dbReference type="NCBI Taxonomy" id="121616"/>
    <lineage>
        <taxon>Bacteria</taxon>
        <taxon>Bacillati</taxon>
        <taxon>Actinomycetota</taxon>
        <taxon>Actinomycetes</taxon>
        <taxon>Micromonosporales</taxon>
        <taxon>Micromonosporaceae</taxon>
        <taxon>Micromonospora</taxon>
    </lineage>
</organism>
<dbReference type="Proteomes" id="UP000198797">
    <property type="component" value="Unassembled WGS sequence"/>
</dbReference>
<dbReference type="Gene3D" id="3.10.450.50">
    <property type="match status" value="1"/>
</dbReference>
<gene>
    <name evidence="2" type="ORF">GA0070216_104204</name>
</gene>
<proteinExistence type="predicted"/>
<accession>A0A1C4X7Y7</accession>
<evidence type="ECO:0000259" key="1">
    <source>
        <dbReference type="Pfam" id="PF12680"/>
    </source>
</evidence>
<dbReference type="Pfam" id="PF12680">
    <property type="entry name" value="SnoaL_2"/>
    <property type="match status" value="1"/>
</dbReference>
<dbReference type="STRING" id="121616.GA0070216_104204"/>
<evidence type="ECO:0000313" key="2">
    <source>
        <dbReference type="EMBL" id="SCF04623.1"/>
    </source>
</evidence>
<dbReference type="GO" id="GO:0016853">
    <property type="term" value="F:isomerase activity"/>
    <property type="evidence" value="ECO:0007669"/>
    <property type="project" value="UniProtKB-KW"/>
</dbReference>